<reference evidence="2" key="2">
    <citation type="submission" date="2020-09" db="EMBL/GenBank/DDBJ databases">
        <authorList>
            <person name="Sun Q."/>
            <person name="Kim S."/>
        </authorList>
    </citation>
    <scope>NUCLEOTIDE SEQUENCE</scope>
    <source>
        <strain evidence="2">KCTC 32501</strain>
    </source>
</reference>
<proteinExistence type="predicted"/>
<dbReference type="AlphaFoldDB" id="A0A8J3CJR2"/>
<dbReference type="SUPFAM" id="SSF110849">
    <property type="entry name" value="ParB/Sulfiredoxin"/>
    <property type="match status" value="1"/>
</dbReference>
<sequence>MNQTTLNLEYRQIEALIPYANNSRTHSDTQVAQIAASIREFGWTNPVLIDGENGIIAGHGRVLAARKLGKTHQNILVFVKGDPKKATQACGEVEVSELDVAEAEN</sequence>
<dbReference type="InterPro" id="IPR036086">
    <property type="entry name" value="ParB/Sulfiredoxin_sf"/>
</dbReference>
<dbReference type="InterPro" id="IPR003115">
    <property type="entry name" value="ParB_N"/>
</dbReference>
<evidence type="ECO:0000313" key="2">
    <source>
        <dbReference type="EMBL" id="GHA66117.1"/>
    </source>
</evidence>
<comment type="caution">
    <text evidence="2">The sequence shown here is derived from an EMBL/GenBank/DDBJ whole genome shotgun (WGS) entry which is preliminary data.</text>
</comment>
<organism evidence="2 3">
    <name type="scientific">Formosimonas limnophila</name>
    <dbReference type="NCBI Taxonomy" id="1384487"/>
    <lineage>
        <taxon>Bacteria</taxon>
        <taxon>Pseudomonadati</taxon>
        <taxon>Pseudomonadota</taxon>
        <taxon>Betaproteobacteria</taxon>
        <taxon>Burkholderiales</taxon>
        <taxon>Burkholderiaceae</taxon>
        <taxon>Formosimonas</taxon>
    </lineage>
</organism>
<dbReference type="Proteomes" id="UP000614287">
    <property type="component" value="Unassembled WGS sequence"/>
</dbReference>
<dbReference type="EMBL" id="BMZG01000002">
    <property type="protein sequence ID" value="GHA66117.1"/>
    <property type="molecule type" value="Genomic_DNA"/>
</dbReference>
<accession>A0A8J3CJR2</accession>
<evidence type="ECO:0000259" key="1">
    <source>
        <dbReference type="SMART" id="SM00470"/>
    </source>
</evidence>
<evidence type="ECO:0000313" key="3">
    <source>
        <dbReference type="Proteomes" id="UP000614287"/>
    </source>
</evidence>
<reference evidence="2" key="1">
    <citation type="journal article" date="2014" name="Int. J. Syst. Evol. Microbiol.">
        <title>Complete genome sequence of Corynebacterium casei LMG S-19264T (=DSM 44701T), isolated from a smear-ripened cheese.</title>
        <authorList>
            <consortium name="US DOE Joint Genome Institute (JGI-PGF)"/>
            <person name="Walter F."/>
            <person name="Albersmeier A."/>
            <person name="Kalinowski J."/>
            <person name="Ruckert C."/>
        </authorList>
    </citation>
    <scope>NUCLEOTIDE SEQUENCE</scope>
    <source>
        <strain evidence="2">KCTC 32501</strain>
    </source>
</reference>
<dbReference type="Pfam" id="PF02195">
    <property type="entry name" value="ParB_N"/>
    <property type="match status" value="1"/>
</dbReference>
<gene>
    <name evidence="2" type="ORF">GCM10009007_03210</name>
</gene>
<feature type="domain" description="ParB-like N-terminal" evidence="1">
    <location>
        <begin position="9"/>
        <end position="96"/>
    </location>
</feature>
<protein>
    <recommendedName>
        <fullName evidence="1">ParB-like N-terminal domain-containing protein</fullName>
    </recommendedName>
</protein>
<keyword evidence="3" id="KW-1185">Reference proteome</keyword>
<dbReference type="CDD" id="cd16403">
    <property type="entry name" value="ParB_N_like_MT"/>
    <property type="match status" value="1"/>
</dbReference>
<dbReference type="SMART" id="SM00470">
    <property type="entry name" value="ParB"/>
    <property type="match status" value="1"/>
</dbReference>
<dbReference type="Gene3D" id="3.90.1530.10">
    <property type="entry name" value="Conserved hypothetical protein from pyrococcus furiosus pfu- 392566-001, ParB domain"/>
    <property type="match status" value="1"/>
</dbReference>
<name>A0A8J3CJR2_9BURK</name>